<feature type="binding site" evidence="10">
    <location>
        <position position="216"/>
    </location>
    <ligand>
        <name>substrate</name>
    </ligand>
</feature>
<evidence type="ECO:0000256" key="1">
    <source>
        <dbReference type="ARBA" id="ARBA00002356"/>
    </source>
</evidence>
<keyword evidence="7 11" id="KW-0456">Lyase</keyword>
<evidence type="ECO:0000256" key="10">
    <source>
        <dbReference type="PIRSR" id="PIRSR614732-2"/>
    </source>
</evidence>
<evidence type="ECO:0000256" key="5">
    <source>
        <dbReference type="ARBA" id="ARBA00022793"/>
    </source>
</evidence>
<evidence type="ECO:0000256" key="8">
    <source>
        <dbReference type="ARBA" id="ARBA00049157"/>
    </source>
</evidence>
<dbReference type="InterPro" id="IPR018089">
    <property type="entry name" value="OMPdecase_AS"/>
</dbReference>
<dbReference type="Gene3D" id="3.20.20.70">
    <property type="entry name" value="Aldolase class I"/>
    <property type="match status" value="1"/>
</dbReference>
<dbReference type="GO" id="GO:0006207">
    <property type="term" value="P:'de novo' pyrimidine nucleobase biosynthetic process"/>
    <property type="evidence" value="ECO:0007669"/>
    <property type="project" value="InterPro"/>
</dbReference>
<dbReference type="SMART" id="SM00934">
    <property type="entry name" value="OMPdecase"/>
    <property type="match status" value="1"/>
</dbReference>
<evidence type="ECO:0000256" key="4">
    <source>
        <dbReference type="ARBA" id="ARBA00021923"/>
    </source>
</evidence>
<dbReference type="InterPro" id="IPR001754">
    <property type="entry name" value="OMPdeCOase_dom"/>
</dbReference>
<dbReference type="AlphaFoldDB" id="A0A1F7TLV7"/>
<comment type="function">
    <text evidence="1">Catalyzes the decarboxylation of orotidine 5'-monophosphate (OMP) to uridine 5'-monophosphate (UMP).</text>
</comment>
<sequence length="275" mass="29363">MTPQEAAKKIIVALDSDNDAFIRAHAAALGAHVGMLKIGMQAFVAFGPAIVREAISSGCRVFLDLKFVDIPRTVAGAVRAATKHGVSMMNVYAETCEEGMRAAVKARDEGWEFRHKQFPEEPRPMLIAVTVLTSQKHPDLVKVGTLSKPNVLFGSADLLASAVDDAGEKALRDLVVKRAMLAKECGLDGVVCSPEEIRLVREACGKDFKIVTPGIRPAWAEAKDQKRMMTPGQAEEAGADYQVIGTPILDPPALIGSSQTAVSLIVKEICGSEAA</sequence>
<dbReference type="InterPro" id="IPR011060">
    <property type="entry name" value="RibuloseP-bd_barrel"/>
</dbReference>
<protein>
    <recommendedName>
        <fullName evidence="4 11">Orotidine 5'-phosphate decarboxylase</fullName>
        <ecNumber evidence="3 11">4.1.1.23</ecNumber>
    </recommendedName>
</protein>
<evidence type="ECO:0000256" key="11">
    <source>
        <dbReference type="RuleBase" id="RU000512"/>
    </source>
</evidence>
<evidence type="ECO:0000313" key="14">
    <source>
        <dbReference type="Proteomes" id="UP000177885"/>
    </source>
</evidence>
<dbReference type="PROSITE" id="PS00156">
    <property type="entry name" value="OMPDECASE"/>
    <property type="match status" value="1"/>
</dbReference>
<keyword evidence="6 11" id="KW-0665">Pyrimidine biosynthesis</keyword>
<dbReference type="InterPro" id="IPR013785">
    <property type="entry name" value="Aldolase_TIM"/>
</dbReference>
<dbReference type="NCBIfam" id="TIGR01740">
    <property type="entry name" value="pyrF"/>
    <property type="match status" value="1"/>
</dbReference>
<evidence type="ECO:0000256" key="6">
    <source>
        <dbReference type="ARBA" id="ARBA00022975"/>
    </source>
</evidence>
<dbReference type="GO" id="GO:0044205">
    <property type="term" value="P:'de novo' UMP biosynthetic process"/>
    <property type="evidence" value="ECO:0007669"/>
    <property type="project" value="UniProtKB-UniPathway"/>
</dbReference>
<evidence type="ECO:0000256" key="3">
    <source>
        <dbReference type="ARBA" id="ARBA00012321"/>
    </source>
</evidence>
<dbReference type="Pfam" id="PF00215">
    <property type="entry name" value="OMPdecase"/>
    <property type="match status" value="1"/>
</dbReference>
<dbReference type="PANTHER" id="PTHR32119">
    <property type="entry name" value="OROTIDINE 5'-PHOSPHATE DECARBOXYLASE"/>
    <property type="match status" value="1"/>
</dbReference>
<evidence type="ECO:0000256" key="9">
    <source>
        <dbReference type="PIRSR" id="PIRSR614732-1"/>
    </source>
</evidence>
<dbReference type="InterPro" id="IPR014732">
    <property type="entry name" value="OMPdecase"/>
</dbReference>
<feature type="binding site" evidence="10">
    <location>
        <position position="15"/>
    </location>
    <ligand>
        <name>substrate</name>
    </ligand>
</feature>
<feature type="domain" description="Orotidine 5'-phosphate decarboxylase" evidence="12">
    <location>
        <begin position="9"/>
        <end position="261"/>
    </location>
</feature>
<accession>A0A1F7TLV7</accession>
<evidence type="ECO:0000256" key="7">
    <source>
        <dbReference type="ARBA" id="ARBA00023239"/>
    </source>
</evidence>
<comment type="catalytic activity">
    <reaction evidence="8 11">
        <text>orotidine 5'-phosphate + H(+) = UMP + CO2</text>
        <dbReference type="Rhea" id="RHEA:11596"/>
        <dbReference type="ChEBI" id="CHEBI:15378"/>
        <dbReference type="ChEBI" id="CHEBI:16526"/>
        <dbReference type="ChEBI" id="CHEBI:57538"/>
        <dbReference type="ChEBI" id="CHEBI:57865"/>
        <dbReference type="EC" id="4.1.1.23"/>
    </reaction>
</comment>
<comment type="caution">
    <text evidence="13">The sequence shown here is derived from an EMBL/GenBank/DDBJ whole genome shotgun (WGS) entry which is preliminary data.</text>
</comment>
<evidence type="ECO:0000313" key="13">
    <source>
        <dbReference type="EMBL" id="OGL66962.1"/>
    </source>
</evidence>
<dbReference type="STRING" id="1802385.A2856_00490"/>
<dbReference type="PANTHER" id="PTHR32119:SF2">
    <property type="entry name" value="OROTIDINE 5'-PHOSPHATE DECARBOXYLASE"/>
    <property type="match status" value="1"/>
</dbReference>
<evidence type="ECO:0000256" key="2">
    <source>
        <dbReference type="ARBA" id="ARBA00004861"/>
    </source>
</evidence>
<dbReference type="EC" id="4.1.1.23" evidence="3 11"/>
<feature type="active site" description="For OMPdecase activity" evidence="9">
    <location>
        <position position="69"/>
    </location>
</feature>
<feature type="binding site" evidence="10">
    <location>
        <position position="133"/>
    </location>
    <ligand>
        <name>substrate</name>
    </ligand>
</feature>
<evidence type="ECO:0000259" key="12">
    <source>
        <dbReference type="SMART" id="SM00934"/>
    </source>
</evidence>
<proteinExistence type="inferred from homology"/>
<dbReference type="GO" id="GO:0004590">
    <property type="term" value="F:orotidine-5'-phosphate decarboxylase activity"/>
    <property type="evidence" value="ECO:0007669"/>
    <property type="project" value="UniProtKB-EC"/>
</dbReference>
<dbReference type="UniPathway" id="UPA00070">
    <property type="reaction ID" value="UER00120"/>
</dbReference>
<dbReference type="SUPFAM" id="SSF51366">
    <property type="entry name" value="Ribulose-phoshate binding barrel"/>
    <property type="match status" value="1"/>
</dbReference>
<dbReference type="Proteomes" id="UP000177885">
    <property type="component" value="Unassembled WGS sequence"/>
</dbReference>
<dbReference type="EMBL" id="MGDT01000004">
    <property type="protein sequence ID" value="OGL66962.1"/>
    <property type="molecule type" value="Genomic_DNA"/>
</dbReference>
<feature type="binding site" evidence="10">
    <location>
        <position position="225"/>
    </location>
    <ligand>
        <name>substrate</name>
    </ligand>
</feature>
<feature type="active site" description="For OMPdecase activity" evidence="9">
    <location>
        <position position="66"/>
    </location>
</feature>
<feature type="binding site" evidence="10">
    <location>
        <position position="245"/>
    </location>
    <ligand>
        <name>substrate</name>
    </ligand>
</feature>
<feature type="binding site" evidence="10">
    <location>
        <position position="37"/>
    </location>
    <ligand>
        <name>substrate</name>
    </ligand>
</feature>
<feature type="active site" description="For OMPdecase activity" evidence="9">
    <location>
        <position position="64"/>
    </location>
</feature>
<name>A0A1F7TLV7_9BACT</name>
<dbReference type="CDD" id="cd04725">
    <property type="entry name" value="OMP_decarboxylase_like"/>
    <property type="match status" value="1"/>
</dbReference>
<comment type="similarity">
    <text evidence="11">Belongs to the OMP decarboxylase family.</text>
</comment>
<gene>
    <name evidence="13" type="ORF">A2856_00490</name>
</gene>
<comment type="pathway">
    <text evidence="2 11">Pyrimidine metabolism; UMP biosynthesis via de novo pathway; UMP from orotate: step 2/2.</text>
</comment>
<reference evidence="13 14" key="1">
    <citation type="journal article" date="2016" name="Nat. Commun.">
        <title>Thousands of microbial genomes shed light on interconnected biogeochemical processes in an aquifer system.</title>
        <authorList>
            <person name="Anantharaman K."/>
            <person name="Brown C.T."/>
            <person name="Hug L.A."/>
            <person name="Sharon I."/>
            <person name="Castelle C.J."/>
            <person name="Probst A.J."/>
            <person name="Thomas B.C."/>
            <person name="Singh A."/>
            <person name="Wilkins M.J."/>
            <person name="Karaoz U."/>
            <person name="Brodie E.L."/>
            <person name="Williams K.H."/>
            <person name="Hubbard S.S."/>
            <person name="Banfield J.F."/>
        </authorList>
    </citation>
    <scope>NUCLEOTIDE SEQUENCE [LARGE SCALE GENOMIC DNA]</scope>
</reference>
<keyword evidence="5 11" id="KW-0210">Decarboxylase</keyword>
<organism evidence="13 14">
    <name type="scientific">Candidatus Uhrbacteria bacterium RIFCSPHIGHO2_01_FULL_63_20</name>
    <dbReference type="NCBI Taxonomy" id="1802385"/>
    <lineage>
        <taxon>Bacteria</taxon>
        <taxon>Candidatus Uhriibacteriota</taxon>
    </lineage>
</organism>
<dbReference type="GO" id="GO:0005829">
    <property type="term" value="C:cytosol"/>
    <property type="evidence" value="ECO:0007669"/>
    <property type="project" value="TreeGrafter"/>
</dbReference>